<accession>R7QH83</accession>
<dbReference type="GeneID" id="17324960"/>
<protein>
    <submittedName>
        <fullName evidence="2">Uncharacterized protein</fullName>
    </submittedName>
</protein>
<dbReference type="Gramene" id="CDF37424">
    <property type="protein sequence ID" value="CDF37424"/>
    <property type="gene ID" value="CHC_T00005643001"/>
</dbReference>
<gene>
    <name evidence="2" type="ORF">CHC_T00005643001</name>
</gene>
<keyword evidence="3" id="KW-1185">Reference proteome</keyword>
<evidence type="ECO:0000313" key="3">
    <source>
        <dbReference type="Proteomes" id="UP000012073"/>
    </source>
</evidence>
<dbReference type="EMBL" id="HG001839">
    <property type="protein sequence ID" value="CDF37424.1"/>
    <property type="molecule type" value="Genomic_DNA"/>
</dbReference>
<reference evidence="3" key="1">
    <citation type="journal article" date="2013" name="Proc. Natl. Acad. Sci. U.S.A.">
        <title>Genome structure and metabolic features in the red seaweed Chondrus crispus shed light on evolution of the Archaeplastida.</title>
        <authorList>
            <person name="Collen J."/>
            <person name="Porcel B."/>
            <person name="Carre W."/>
            <person name="Ball S.G."/>
            <person name="Chaparro C."/>
            <person name="Tonon T."/>
            <person name="Barbeyron T."/>
            <person name="Michel G."/>
            <person name="Noel B."/>
            <person name="Valentin K."/>
            <person name="Elias M."/>
            <person name="Artiguenave F."/>
            <person name="Arun A."/>
            <person name="Aury J.M."/>
            <person name="Barbosa-Neto J.F."/>
            <person name="Bothwell J.H."/>
            <person name="Bouget F.Y."/>
            <person name="Brillet L."/>
            <person name="Cabello-Hurtado F."/>
            <person name="Capella-Gutierrez S."/>
            <person name="Charrier B."/>
            <person name="Cladiere L."/>
            <person name="Cock J.M."/>
            <person name="Coelho S.M."/>
            <person name="Colleoni C."/>
            <person name="Czjzek M."/>
            <person name="Da Silva C."/>
            <person name="Delage L."/>
            <person name="Denoeud F."/>
            <person name="Deschamps P."/>
            <person name="Dittami S.M."/>
            <person name="Gabaldon T."/>
            <person name="Gachon C.M."/>
            <person name="Groisillier A."/>
            <person name="Herve C."/>
            <person name="Jabbari K."/>
            <person name="Katinka M."/>
            <person name="Kloareg B."/>
            <person name="Kowalczyk N."/>
            <person name="Labadie K."/>
            <person name="Leblanc C."/>
            <person name="Lopez P.J."/>
            <person name="McLachlan D.H."/>
            <person name="Meslet-Cladiere L."/>
            <person name="Moustafa A."/>
            <person name="Nehr Z."/>
            <person name="Nyvall Collen P."/>
            <person name="Panaud O."/>
            <person name="Partensky F."/>
            <person name="Poulain J."/>
            <person name="Rensing S.A."/>
            <person name="Rousvoal S."/>
            <person name="Samson G."/>
            <person name="Symeonidi A."/>
            <person name="Weissenbach J."/>
            <person name="Zambounis A."/>
            <person name="Wincker P."/>
            <person name="Boyen C."/>
        </authorList>
    </citation>
    <scope>NUCLEOTIDE SEQUENCE [LARGE SCALE GENOMIC DNA]</scope>
    <source>
        <strain evidence="3">cv. Stackhouse</strain>
    </source>
</reference>
<evidence type="ECO:0000256" key="1">
    <source>
        <dbReference type="SAM" id="MobiDB-lite"/>
    </source>
</evidence>
<organism evidence="2 3">
    <name type="scientific">Chondrus crispus</name>
    <name type="common">Carrageen Irish moss</name>
    <name type="synonym">Polymorpha crispa</name>
    <dbReference type="NCBI Taxonomy" id="2769"/>
    <lineage>
        <taxon>Eukaryota</taxon>
        <taxon>Rhodophyta</taxon>
        <taxon>Florideophyceae</taxon>
        <taxon>Rhodymeniophycidae</taxon>
        <taxon>Gigartinales</taxon>
        <taxon>Gigartinaceae</taxon>
        <taxon>Chondrus</taxon>
    </lineage>
</organism>
<dbReference type="KEGG" id="ccp:CHC_T00005643001"/>
<dbReference type="RefSeq" id="XP_005717243.1">
    <property type="nucleotide sequence ID" value="XM_005717186.1"/>
</dbReference>
<dbReference type="Proteomes" id="UP000012073">
    <property type="component" value="Unassembled WGS sequence"/>
</dbReference>
<proteinExistence type="predicted"/>
<dbReference type="AlphaFoldDB" id="R7QH83"/>
<evidence type="ECO:0000313" key="2">
    <source>
        <dbReference type="EMBL" id="CDF37424.1"/>
    </source>
</evidence>
<name>R7QH83_CHOCR</name>
<sequence>MSEFFFFFLTCDSPRYEGGSQYSKKASSLETANLEAVKPPASHRKSTCQKKSQGMRFCLE</sequence>
<feature type="region of interest" description="Disordered" evidence="1">
    <location>
        <begin position="40"/>
        <end position="60"/>
    </location>
</feature>